<keyword evidence="4" id="KW-1185">Reference proteome</keyword>
<keyword evidence="2" id="KW-0812">Transmembrane</keyword>
<dbReference type="Proteomes" id="UP000256328">
    <property type="component" value="Unassembled WGS sequence"/>
</dbReference>
<protein>
    <recommendedName>
        <fullName evidence="5">RGS domain-containing protein</fullName>
    </recommendedName>
</protein>
<gene>
    <name evidence="3" type="ORF">BP5796_01911</name>
</gene>
<comment type="caution">
    <text evidence="3">The sequence shown here is derived from an EMBL/GenBank/DDBJ whole genome shotgun (WGS) entry which is preliminary data.</text>
</comment>
<dbReference type="PANTHER" id="PTHR39466:SF1">
    <property type="entry name" value="RGS DOMAIN-CONTAINING PROTEIN"/>
    <property type="match status" value="1"/>
</dbReference>
<sequence length="459" mass="51665">MVYNLNYRRPLPIPGYTSTEATDSDGGNQSTGSSRTTTSIGIPDALAFDNIINGGTCPPCTTRDFMNYLLHVEHAAENLQFYLWHRDYTQRFYQASKTEIALAPEWTQIQQENALQEAQAQASAKKMLMKKSATAGLEMLKGTDFNTDIKVAVVEKQDPFVTPPQTAHPSYQTSPQSSHIGNPWDGMARPQSRPNFSPTSNVELYHTVATEAFQAAGLNKPFTIQPFREEITRVIGTYIAEGGTRELNISSRERYAILRALEYTTHPSAFTAIHKTVESSLRNQAHRNFIRWSICNGNRPRVIFARGLGVTLILFGIVTAVLIVLSGVGRGWRVLPIILDILGVSTLIAAYKGMCVVLHGMHHRHLRPWELFEDADDEYKLRESLDSGYSKNSYEDEPWVVKYDKRNIIRKVFDKEVWIEEPALRQIQDTIFIQAMLGALVFGMIITGIFVAVPKGDFF</sequence>
<proteinExistence type="predicted"/>
<feature type="transmembrane region" description="Helical" evidence="2">
    <location>
        <begin position="334"/>
        <end position="358"/>
    </location>
</feature>
<dbReference type="AlphaFoldDB" id="A0A3D8T1R0"/>
<dbReference type="OrthoDB" id="3232309at2759"/>
<feature type="compositionally biased region" description="Low complexity" evidence="1">
    <location>
        <begin position="26"/>
        <end position="38"/>
    </location>
</feature>
<reference evidence="3 4" key="1">
    <citation type="journal article" date="2018" name="IMA Fungus">
        <title>IMA Genome-F 9: Draft genome sequence of Annulohypoxylon stygium, Aspergillus mulundensis, Berkeleyomyces basicola (syn. Thielaviopsis basicola), Ceratocystis smalleyi, two Cercospora beticola strains, Coleophoma cylindrospora, Fusarium fracticaudum, Phialophora cf. hyalina, and Morchella septimelata.</title>
        <authorList>
            <person name="Wingfield B.D."/>
            <person name="Bills G.F."/>
            <person name="Dong Y."/>
            <person name="Huang W."/>
            <person name="Nel W.J."/>
            <person name="Swalarsk-Parry B.S."/>
            <person name="Vaghefi N."/>
            <person name="Wilken P.M."/>
            <person name="An Z."/>
            <person name="de Beer Z.W."/>
            <person name="De Vos L."/>
            <person name="Chen L."/>
            <person name="Duong T.A."/>
            <person name="Gao Y."/>
            <person name="Hammerbacher A."/>
            <person name="Kikkert J.R."/>
            <person name="Li Y."/>
            <person name="Li H."/>
            <person name="Li K."/>
            <person name="Li Q."/>
            <person name="Liu X."/>
            <person name="Ma X."/>
            <person name="Naidoo K."/>
            <person name="Pethybridge S.J."/>
            <person name="Sun J."/>
            <person name="Steenkamp E.T."/>
            <person name="van der Nest M.A."/>
            <person name="van Wyk S."/>
            <person name="Wingfield M.J."/>
            <person name="Xiong C."/>
            <person name="Yue Q."/>
            <person name="Zhang X."/>
        </authorList>
    </citation>
    <scope>NUCLEOTIDE SEQUENCE [LARGE SCALE GENOMIC DNA]</scope>
    <source>
        <strain evidence="3 4">BP5796</strain>
    </source>
</reference>
<evidence type="ECO:0000313" key="3">
    <source>
        <dbReference type="EMBL" id="RDW92517.1"/>
    </source>
</evidence>
<evidence type="ECO:0000256" key="2">
    <source>
        <dbReference type="SAM" id="Phobius"/>
    </source>
</evidence>
<name>A0A3D8T1R0_9HELO</name>
<feature type="transmembrane region" description="Helical" evidence="2">
    <location>
        <begin position="431"/>
        <end position="453"/>
    </location>
</feature>
<evidence type="ECO:0008006" key="5">
    <source>
        <dbReference type="Google" id="ProtNLM"/>
    </source>
</evidence>
<dbReference type="SUPFAM" id="SSF48097">
    <property type="entry name" value="Regulator of G-protein signaling, RGS"/>
    <property type="match status" value="1"/>
</dbReference>
<feature type="transmembrane region" description="Helical" evidence="2">
    <location>
        <begin position="308"/>
        <end position="328"/>
    </location>
</feature>
<evidence type="ECO:0000256" key="1">
    <source>
        <dbReference type="SAM" id="MobiDB-lite"/>
    </source>
</evidence>
<feature type="region of interest" description="Disordered" evidence="1">
    <location>
        <begin position="14"/>
        <end position="38"/>
    </location>
</feature>
<organism evidence="3 4">
    <name type="scientific">Coleophoma crateriformis</name>
    <dbReference type="NCBI Taxonomy" id="565419"/>
    <lineage>
        <taxon>Eukaryota</taxon>
        <taxon>Fungi</taxon>
        <taxon>Dikarya</taxon>
        <taxon>Ascomycota</taxon>
        <taxon>Pezizomycotina</taxon>
        <taxon>Leotiomycetes</taxon>
        <taxon>Helotiales</taxon>
        <taxon>Dermateaceae</taxon>
        <taxon>Coleophoma</taxon>
    </lineage>
</organism>
<dbReference type="PANTHER" id="PTHR39466">
    <property type="entry name" value="RGS DOMAIN-CONTAINING PROTEIN"/>
    <property type="match status" value="1"/>
</dbReference>
<dbReference type="EMBL" id="PDLN01000002">
    <property type="protein sequence ID" value="RDW92517.1"/>
    <property type="molecule type" value="Genomic_DNA"/>
</dbReference>
<keyword evidence="2" id="KW-1133">Transmembrane helix</keyword>
<evidence type="ECO:0000313" key="4">
    <source>
        <dbReference type="Proteomes" id="UP000256328"/>
    </source>
</evidence>
<accession>A0A3D8T1R0</accession>
<keyword evidence="2" id="KW-0472">Membrane</keyword>
<dbReference type="InterPro" id="IPR036305">
    <property type="entry name" value="RGS_sf"/>
</dbReference>
<dbReference type="Gene3D" id="1.10.167.10">
    <property type="entry name" value="Regulator of G-protein Signalling 4, domain 2"/>
    <property type="match status" value="1"/>
</dbReference>
<dbReference type="InterPro" id="IPR044926">
    <property type="entry name" value="RGS_subdomain_2"/>
</dbReference>